<dbReference type="InterPro" id="IPR036236">
    <property type="entry name" value="Znf_C2H2_sf"/>
</dbReference>
<evidence type="ECO:0000256" key="6">
    <source>
        <dbReference type="ARBA" id="ARBA00023015"/>
    </source>
</evidence>
<evidence type="ECO:0000256" key="8">
    <source>
        <dbReference type="ARBA" id="ARBA00023242"/>
    </source>
</evidence>
<dbReference type="Pfam" id="PF13912">
    <property type="entry name" value="zf-C2H2_6"/>
    <property type="match status" value="1"/>
</dbReference>
<evidence type="ECO:0000256" key="5">
    <source>
        <dbReference type="ARBA" id="ARBA00022833"/>
    </source>
</evidence>
<proteinExistence type="predicted"/>
<feature type="domain" description="C2H2-type" evidence="10">
    <location>
        <begin position="38"/>
        <end position="65"/>
    </location>
</feature>
<dbReference type="SMART" id="SM00355">
    <property type="entry name" value="ZnF_C2H2"/>
    <property type="match status" value="3"/>
</dbReference>
<dbReference type="Pfam" id="PF00096">
    <property type="entry name" value="zf-C2H2"/>
    <property type="match status" value="2"/>
</dbReference>
<dbReference type="RefSeq" id="XP_028151655.1">
    <property type="nucleotide sequence ID" value="XM_028295854.1"/>
</dbReference>
<keyword evidence="7" id="KW-0804">Transcription</keyword>
<feature type="domain" description="C2H2-type" evidence="10">
    <location>
        <begin position="67"/>
        <end position="91"/>
    </location>
</feature>
<evidence type="ECO:0000313" key="11">
    <source>
        <dbReference type="RefSeq" id="XP_028151655.1"/>
    </source>
</evidence>
<evidence type="ECO:0000256" key="1">
    <source>
        <dbReference type="ARBA" id="ARBA00004123"/>
    </source>
</evidence>
<evidence type="ECO:0000256" key="7">
    <source>
        <dbReference type="ARBA" id="ARBA00023163"/>
    </source>
</evidence>
<sequence length="167" mass="19263">MPAPLLTSAHLIAPKHVDWDINDWTERHHRIHTGEKPFECTICHKKFTLRATLKSHLRTHDPQQKQYPCDVCDVLYSSKTSLKMHMTLHTGVLHYKCHVCKAEFRTPSAKKAHMEMGHKSSHNTKSKRKNKIANILRSASNKLVSQSVEEIQGEAHEYKLPRSKILT</sequence>
<dbReference type="InterPro" id="IPR013087">
    <property type="entry name" value="Znf_C2H2_type"/>
</dbReference>
<name>A0A6P7H6T2_DIAVI</name>
<evidence type="ECO:0000256" key="9">
    <source>
        <dbReference type="PROSITE-ProRule" id="PRU00042"/>
    </source>
</evidence>
<dbReference type="GO" id="GO:0008270">
    <property type="term" value="F:zinc ion binding"/>
    <property type="evidence" value="ECO:0007669"/>
    <property type="project" value="UniProtKB-KW"/>
</dbReference>
<dbReference type="PANTHER" id="PTHR24394:SF29">
    <property type="entry name" value="MYONEURIN"/>
    <property type="match status" value="1"/>
</dbReference>
<keyword evidence="4 9" id="KW-0863">Zinc-finger</keyword>
<dbReference type="FunFam" id="3.30.160.60:FF:000130">
    <property type="entry name" value="Spalt-like transcription factor 4"/>
    <property type="match status" value="1"/>
</dbReference>
<keyword evidence="5" id="KW-0862">Zinc</keyword>
<evidence type="ECO:0000256" key="4">
    <source>
        <dbReference type="ARBA" id="ARBA00022771"/>
    </source>
</evidence>
<accession>A0A6P7H6T2</accession>
<keyword evidence="6" id="KW-0805">Transcription regulation</keyword>
<dbReference type="AlphaFoldDB" id="A0A6P7H6T2"/>
<dbReference type="PROSITE" id="PS50157">
    <property type="entry name" value="ZINC_FINGER_C2H2_2"/>
    <property type="match status" value="2"/>
</dbReference>
<comment type="subcellular location">
    <subcellularLocation>
        <location evidence="1">Nucleus</location>
    </subcellularLocation>
</comment>
<keyword evidence="2" id="KW-0479">Metal-binding</keyword>
<evidence type="ECO:0000259" key="10">
    <source>
        <dbReference type="PROSITE" id="PS50157"/>
    </source>
</evidence>
<keyword evidence="3" id="KW-0677">Repeat</keyword>
<organism evidence="11">
    <name type="scientific">Diabrotica virgifera virgifera</name>
    <name type="common">western corn rootworm</name>
    <dbReference type="NCBI Taxonomy" id="50390"/>
    <lineage>
        <taxon>Eukaryota</taxon>
        <taxon>Metazoa</taxon>
        <taxon>Ecdysozoa</taxon>
        <taxon>Arthropoda</taxon>
        <taxon>Hexapoda</taxon>
        <taxon>Insecta</taxon>
        <taxon>Pterygota</taxon>
        <taxon>Neoptera</taxon>
        <taxon>Endopterygota</taxon>
        <taxon>Coleoptera</taxon>
        <taxon>Polyphaga</taxon>
        <taxon>Cucujiformia</taxon>
        <taxon>Chrysomeloidea</taxon>
        <taxon>Chrysomelidae</taxon>
        <taxon>Galerucinae</taxon>
        <taxon>Diabroticina</taxon>
        <taxon>Diabroticites</taxon>
        <taxon>Diabrotica</taxon>
    </lineage>
</organism>
<dbReference type="SUPFAM" id="SSF57667">
    <property type="entry name" value="beta-beta-alpha zinc fingers"/>
    <property type="match status" value="2"/>
</dbReference>
<dbReference type="PANTHER" id="PTHR24394">
    <property type="entry name" value="ZINC FINGER PROTEIN"/>
    <property type="match status" value="1"/>
</dbReference>
<evidence type="ECO:0000256" key="3">
    <source>
        <dbReference type="ARBA" id="ARBA00022737"/>
    </source>
</evidence>
<reference evidence="11" key="1">
    <citation type="submission" date="2025-08" db="UniProtKB">
        <authorList>
            <consortium name="RefSeq"/>
        </authorList>
    </citation>
    <scope>IDENTIFICATION</scope>
    <source>
        <tissue evidence="11">Whole insect</tissue>
    </source>
</reference>
<dbReference type="PROSITE" id="PS00028">
    <property type="entry name" value="ZINC_FINGER_C2H2_1"/>
    <property type="match status" value="3"/>
</dbReference>
<evidence type="ECO:0000256" key="2">
    <source>
        <dbReference type="ARBA" id="ARBA00022723"/>
    </source>
</evidence>
<dbReference type="InParanoid" id="A0A6P7H6T2"/>
<dbReference type="GO" id="GO:0000981">
    <property type="term" value="F:DNA-binding transcription factor activity, RNA polymerase II-specific"/>
    <property type="evidence" value="ECO:0007669"/>
    <property type="project" value="TreeGrafter"/>
</dbReference>
<dbReference type="Gene3D" id="3.30.160.60">
    <property type="entry name" value="Classic Zinc Finger"/>
    <property type="match status" value="2"/>
</dbReference>
<keyword evidence="8" id="KW-0539">Nucleus</keyword>
<dbReference type="GO" id="GO:0005634">
    <property type="term" value="C:nucleus"/>
    <property type="evidence" value="ECO:0007669"/>
    <property type="project" value="UniProtKB-SubCell"/>
</dbReference>
<gene>
    <name evidence="11" type="primary">LOC114345032</name>
</gene>
<protein>
    <submittedName>
        <fullName evidence="11">Zinc finger protein 320-like</fullName>
    </submittedName>
</protein>